<organism evidence="3 4">
    <name type="scientific">Fontimonas thermophila</name>
    <dbReference type="NCBI Taxonomy" id="1076937"/>
    <lineage>
        <taxon>Bacteria</taxon>
        <taxon>Pseudomonadati</taxon>
        <taxon>Pseudomonadota</taxon>
        <taxon>Gammaproteobacteria</taxon>
        <taxon>Nevskiales</taxon>
        <taxon>Nevskiaceae</taxon>
        <taxon>Fontimonas</taxon>
    </lineage>
</organism>
<evidence type="ECO:0000313" key="4">
    <source>
        <dbReference type="Proteomes" id="UP000199771"/>
    </source>
</evidence>
<evidence type="ECO:0000256" key="1">
    <source>
        <dbReference type="SAM" id="Coils"/>
    </source>
</evidence>
<dbReference type="Proteomes" id="UP000199771">
    <property type="component" value="Unassembled WGS sequence"/>
</dbReference>
<dbReference type="STRING" id="1076937.SAMN04488120_11151"/>
<dbReference type="AlphaFoldDB" id="A0A1I2K3U0"/>
<proteinExistence type="predicted"/>
<keyword evidence="1" id="KW-0175">Coiled coil</keyword>
<name>A0A1I2K3U0_9GAMM</name>
<evidence type="ECO:0000256" key="2">
    <source>
        <dbReference type="SAM" id="MobiDB-lite"/>
    </source>
</evidence>
<feature type="region of interest" description="Disordered" evidence="2">
    <location>
        <begin position="174"/>
        <end position="199"/>
    </location>
</feature>
<feature type="coiled-coil region" evidence="1">
    <location>
        <begin position="68"/>
        <end position="131"/>
    </location>
</feature>
<dbReference type="EMBL" id="FOOC01000011">
    <property type="protein sequence ID" value="SFF59867.1"/>
    <property type="molecule type" value="Genomic_DNA"/>
</dbReference>
<keyword evidence="4" id="KW-1185">Reference proteome</keyword>
<dbReference type="RefSeq" id="WP_091534856.1">
    <property type="nucleotide sequence ID" value="NZ_FOOC01000011.1"/>
</dbReference>
<evidence type="ECO:0000313" key="3">
    <source>
        <dbReference type="EMBL" id="SFF59867.1"/>
    </source>
</evidence>
<sequence>MLQQLEAVLATPIAKTAVAAANTQTGGSVPDRVASPAVAQTPAVVTRAPSPDRDDRIAGLMARLAALEQRHSADLAALEARLAAAEQRHSADLAALNARLTALEQRHNADLAALEAQHKTLEAFKKAYEQDCETLRRHFDTALEAGIRRAREQASADIRATLLRALVRRNDGGRAFSARKAARPTAVPSRQSRARRRTA</sequence>
<gene>
    <name evidence="3" type="ORF">SAMN04488120_11151</name>
</gene>
<reference evidence="3 4" key="1">
    <citation type="submission" date="2016-10" db="EMBL/GenBank/DDBJ databases">
        <authorList>
            <person name="de Groot N.N."/>
        </authorList>
    </citation>
    <scope>NUCLEOTIDE SEQUENCE [LARGE SCALE GENOMIC DNA]</scope>
    <source>
        <strain evidence="3 4">DSM 23609</strain>
    </source>
</reference>
<protein>
    <submittedName>
        <fullName evidence="3">Uncharacterized protein</fullName>
    </submittedName>
</protein>
<accession>A0A1I2K3U0</accession>